<dbReference type="EMBL" id="JAIZPD010000023">
    <property type="protein sequence ID" value="KAH0957098.1"/>
    <property type="molecule type" value="Genomic_DNA"/>
</dbReference>
<feature type="region of interest" description="Disordered" evidence="4">
    <location>
        <begin position="1"/>
        <end position="79"/>
    </location>
</feature>
<evidence type="ECO:0000256" key="1">
    <source>
        <dbReference type="ARBA" id="ARBA00005439"/>
    </source>
</evidence>
<feature type="compositionally biased region" description="Gly residues" evidence="4">
    <location>
        <begin position="28"/>
        <end position="39"/>
    </location>
</feature>
<organism evidence="6 7">
    <name type="scientific">Hirsutella rhossiliensis</name>
    <dbReference type="NCBI Taxonomy" id="111463"/>
    <lineage>
        <taxon>Eukaryota</taxon>
        <taxon>Fungi</taxon>
        <taxon>Dikarya</taxon>
        <taxon>Ascomycota</taxon>
        <taxon>Pezizomycotina</taxon>
        <taxon>Sordariomycetes</taxon>
        <taxon>Hypocreomycetidae</taxon>
        <taxon>Hypocreales</taxon>
        <taxon>Ophiocordycipitaceae</taxon>
        <taxon>Hirsutella</taxon>
    </lineage>
</organism>
<dbReference type="Pfam" id="PF00707">
    <property type="entry name" value="IF3_C"/>
    <property type="match status" value="1"/>
</dbReference>
<keyword evidence="3" id="KW-0648">Protein biosynthesis</keyword>
<protein>
    <submittedName>
        <fullName evidence="6">Translation initiation factor IF3</fullName>
    </submittedName>
</protein>
<gene>
    <name evidence="6" type="ORF">HRG_11846</name>
</gene>
<dbReference type="RefSeq" id="XP_044714612.1">
    <property type="nucleotide sequence ID" value="XM_044870316.1"/>
</dbReference>
<dbReference type="PANTHER" id="PTHR10938">
    <property type="entry name" value="TRANSLATION INITIATION FACTOR IF-3"/>
    <property type="match status" value="1"/>
</dbReference>
<evidence type="ECO:0000259" key="5">
    <source>
        <dbReference type="Pfam" id="PF00707"/>
    </source>
</evidence>
<dbReference type="GO" id="GO:0070124">
    <property type="term" value="P:mitochondrial translational initiation"/>
    <property type="evidence" value="ECO:0007669"/>
    <property type="project" value="TreeGrafter"/>
</dbReference>
<dbReference type="GO" id="GO:0032790">
    <property type="term" value="P:ribosome disassembly"/>
    <property type="evidence" value="ECO:0007669"/>
    <property type="project" value="TreeGrafter"/>
</dbReference>
<evidence type="ECO:0000256" key="2">
    <source>
        <dbReference type="ARBA" id="ARBA00022540"/>
    </source>
</evidence>
<dbReference type="OrthoDB" id="21573at2759"/>
<feature type="domain" description="Translation initiation factor 3 C-terminal" evidence="5">
    <location>
        <begin position="165"/>
        <end position="235"/>
    </location>
</feature>
<dbReference type="InterPro" id="IPR036788">
    <property type="entry name" value="T_IF-3_C_sf"/>
</dbReference>
<proteinExistence type="inferred from homology"/>
<dbReference type="GO" id="GO:0043022">
    <property type="term" value="F:ribosome binding"/>
    <property type="evidence" value="ECO:0007669"/>
    <property type="project" value="TreeGrafter"/>
</dbReference>
<keyword evidence="7" id="KW-1185">Reference proteome</keyword>
<comment type="caution">
    <text evidence="6">The sequence shown here is derived from an EMBL/GenBank/DDBJ whole genome shotgun (WGS) entry which is preliminary data.</text>
</comment>
<dbReference type="AlphaFoldDB" id="A0A9P8ML05"/>
<name>A0A9P8ML05_9HYPO</name>
<reference evidence="6" key="1">
    <citation type="submission" date="2021-09" db="EMBL/GenBank/DDBJ databases">
        <title>A high-quality genome of the endoparasitic fungus Hirsutella rhossiliensis with a comparison of Hirsutella genomes reveals transposable elements contributing to genome size variation.</title>
        <authorList>
            <person name="Lin R."/>
            <person name="Jiao Y."/>
            <person name="Sun X."/>
            <person name="Ling J."/>
            <person name="Xie B."/>
            <person name="Cheng X."/>
        </authorList>
    </citation>
    <scope>NUCLEOTIDE SEQUENCE</scope>
    <source>
        <strain evidence="6">HR02</strain>
    </source>
</reference>
<evidence type="ECO:0000313" key="6">
    <source>
        <dbReference type="EMBL" id="KAH0957098.1"/>
    </source>
</evidence>
<evidence type="ECO:0000256" key="4">
    <source>
        <dbReference type="SAM" id="MobiDB-lite"/>
    </source>
</evidence>
<dbReference type="SUPFAM" id="SSF55200">
    <property type="entry name" value="Translation initiation factor IF3, C-terminal domain"/>
    <property type="match status" value="1"/>
</dbReference>
<evidence type="ECO:0000256" key="3">
    <source>
        <dbReference type="ARBA" id="ARBA00022917"/>
    </source>
</evidence>
<dbReference type="InterPro" id="IPR001288">
    <property type="entry name" value="Translation_initiation_fac_3"/>
</dbReference>
<feature type="compositionally biased region" description="Basic and acidic residues" evidence="4">
    <location>
        <begin position="52"/>
        <end position="79"/>
    </location>
</feature>
<accession>A0A9P8ML05</accession>
<keyword evidence="2 6" id="KW-0396">Initiation factor</keyword>
<dbReference type="GeneID" id="68360974"/>
<dbReference type="GO" id="GO:0005739">
    <property type="term" value="C:mitochondrion"/>
    <property type="evidence" value="ECO:0007669"/>
    <property type="project" value="TreeGrafter"/>
</dbReference>
<dbReference type="PANTHER" id="PTHR10938:SF0">
    <property type="entry name" value="TRANSLATION INITIATION FACTOR IF-3, MITOCHONDRIAL"/>
    <property type="match status" value="1"/>
</dbReference>
<dbReference type="InterPro" id="IPR019815">
    <property type="entry name" value="Translation_initiation_fac_3_C"/>
</dbReference>
<dbReference type="Gene3D" id="3.30.110.10">
    <property type="entry name" value="Translation initiation factor 3 (IF-3), C-terminal domain"/>
    <property type="match status" value="1"/>
</dbReference>
<dbReference type="GO" id="GO:0003743">
    <property type="term" value="F:translation initiation factor activity"/>
    <property type="evidence" value="ECO:0007669"/>
    <property type="project" value="UniProtKB-KW"/>
</dbReference>
<dbReference type="Proteomes" id="UP000824596">
    <property type="component" value="Unassembled WGS sequence"/>
</dbReference>
<comment type="similarity">
    <text evidence="1">Belongs to the IF-3 family.</text>
</comment>
<evidence type="ECO:0000313" key="7">
    <source>
        <dbReference type="Proteomes" id="UP000824596"/>
    </source>
</evidence>
<sequence length="254" mass="27908">MMCRRSSGAEHLQLRLFTRPSRPPPNRAGGGGGGGGGYGRSTAGNSLDDDGEARGFDKRYTTRADIAKMGRDRPPQDHEITDPYVMVIDGGAPEGPLAPRFVMKKLQPDESLRMVQPYVPADAEAGRWRAQLAVCKIVNKRDEYARQRQLKERRRAEVATGKGKSKELELSWSIGEHDLAIKLRQMGKFLAKGIRVEVAVVRKRGGKRATPEEAAALVKRVREEAAEQGGREKGEAAGETLRTMKLVFEGKASS</sequence>